<dbReference type="AlphaFoldDB" id="A0A1X7T7M2"/>
<reference evidence="1" key="1">
    <citation type="submission" date="2017-05" db="UniProtKB">
        <authorList>
            <consortium name="EnsemblMetazoa"/>
        </authorList>
    </citation>
    <scope>IDENTIFICATION</scope>
</reference>
<dbReference type="Gene3D" id="3.30.420.10">
    <property type="entry name" value="Ribonuclease H-like superfamily/Ribonuclease H"/>
    <property type="match status" value="1"/>
</dbReference>
<evidence type="ECO:0008006" key="2">
    <source>
        <dbReference type="Google" id="ProtNLM"/>
    </source>
</evidence>
<protein>
    <recommendedName>
        <fullName evidence="2">Transposase Tc1-like domain-containing protein</fullName>
    </recommendedName>
</protein>
<dbReference type="InParanoid" id="A0A1X7T7M2"/>
<dbReference type="InterPro" id="IPR036397">
    <property type="entry name" value="RNaseH_sf"/>
</dbReference>
<name>A0A1X7T7M2_AMPQE</name>
<accession>A0A1X7T7M2</accession>
<organism evidence="1">
    <name type="scientific">Amphimedon queenslandica</name>
    <name type="common">Sponge</name>
    <dbReference type="NCBI Taxonomy" id="400682"/>
    <lineage>
        <taxon>Eukaryota</taxon>
        <taxon>Metazoa</taxon>
        <taxon>Porifera</taxon>
        <taxon>Demospongiae</taxon>
        <taxon>Heteroscleromorpha</taxon>
        <taxon>Haplosclerida</taxon>
        <taxon>Niphatidae</taxon>
        <taxon>Amphimedon</taxon>
    </lineage>
</organism>
<dbReference type="eggNOG" id="ENOG502QUTZ">
    <property type="taxonomic scope" value="Eukaryota"/>
</dbReference>
<evidence type="ECO:0000313" key="1">
    <source>
        <dbReference type="EnsemblMetazoa" id="Aqu2.1.10546_001"/>
    </source>
</evidence>
<dbReference type="EnsemblMetazoa" id="Aqu2.1.10546_001">
    <property type="protein sequence ID" value="Aqu2.1.10546_001"/>
    <property type="gene ID" value="Aqu2.1.10546"/>
</dbReference>
<proteinExistence type="predicted"/>
<dbReference type="GO" id="GO:0003676">
    <property type="term" value="F:nucleic acid binding"/>
    <property type="evidence" value="ECO:0007669"/>
    <property type="project" value="InterPro"/>
</dbReference>
<sequence>MKDEGLKVKVSAVCRLLRKYRETGNIARKLGSRCPTKITPDVLRIVENQMQLDDETTAIQLQRILADNGHPLTLMTILRSREKLGWTFRGSTYCQLIREVNKGNRLRWAQEHVQEACSDGGFLNVLWTDECSVMLECHHHFCCRKQGTPARLKP</sequence>